<organism evidence="1 2">
    <name type="scientific">Candidatus Desulfacyla euxinica</name>
    <dbReference type="NCBI Taxonomy" id="2841693"/>
    <lineage>
        <taxon>Bacteria</taxon>
        <taxon>Deltaproteobacteria</taxon>
        <taxon>Candidatus Desulfacyla</taxon>
    </lineage>
</organism>
<dbReference type="EMBL" id="JACNJD010000348">
    <property type="protein sequence ID" value="MBC8179128.1"/>
    <property type="molecule type" value="Genomic_DNA"/>
</dbReference>
<name>A0A8J6N299_9DELT</name>
<accession>A0A8J6N299</accession>
<gene>
    <name evidence="1" type="ORF">H8E19_17125</name>
</gene>
<comment type="caution">
    <text evidence="1">The sequence shown here is derived from an EMBL/GenBank/DDBJ whole genome shotgun (WGS) entry which is preliminary data.</text>
</comment>
<reference evidence="1 2" key="1">
    <citation type="submission" date="2020-08" db="EMBL/GenBank/DDBJ databases">
        <title>Bridging the membrane lipid divide: bacteria of the FCB group superphylum have the potential to synthesize archaeal ether lipids.</title>
        <authorList>
            <person name="Villanueva L."/>
            <person name="Von Meijenfeldt F.A.B."/>
            <person name="Westbye A.B."/>
            <person name="Yadav S."/>
            <person name="Hopmans E.C."/>
            <person name="Dutilh B.E."/>
            <person name="Sinninghe Damste J.S."/>
        </authorList>
    </citation>
    <scope>NUCLEOTIDE SEQUENCE [LARGE SCALE GENOMIC DNA]</scope>
    <source>
        <strain evidence="1">NIOZ-UU27</strain>
    </source>
</reference>
<evidence type="ECO:0000313" key="2">
    <source>
        <dbReference type="Proteomes" id="UP000650524"/>
    </source>
</evidence>
<dbReference type="AlphaFoldDB" id="A0A8J6N299"/>
<protein>
    <submittedName>
        <fullName evidence="1">Uncharacterized protein</fullName>
    </submittedName>
</protein>
<sequence>MAEQSRPNVTGKGPSLVREMLVVFKETEGNLGNLSDGAAEKIKSALSEKGGALKAVIRMAYMKTVKAGEIAYDCKQMALELKESIASGNEDNALEILDKLGSDLDAFIRKIKTFVVRMT</sequence>
<proteinExistence type="predicted"/>
<evidence type="ECO:0000313" key="1">
    <source>
        <dbReference type="EMBL" id="MBC8179128.1"/>
    </source>
</evidence>
<dbReference type="Proteomes" id="UP000650524">
    <property type="component" value="Unassembled WGS sequence"/>
</dbReference>